<gene>
    <name evidence="1" type="ORF">TVAG_157460</name>
</gene>
<dbReference type="Proteomes" id="UP000001542">
    <property type="component" value="Unassembled WGS sequence"/>
</dbReference>
<name>A2E9L8_TRIV3</name>
<protein>
    <recommendedName>
        <fullName evidence="3">Right handed beta helix domain-containing protein</fullName>
    </recommendedName>
</protein>
<evidence type="ECO:0000313" key="1">
    <source>
        <dbReference type="EMBL" id="EAY10669.1"/>
    </source>
</evidence>
<dbReference type="SUPFAM" id="SSF51126">
    <property type="entry name" value="Pectin lyase-like"/>
    <property type="match status" value="1"/>
</dbReference>
<proteinExistence type="predicted"/>
<reference evidence="1" key="1">
    <citation type="submission" date="2006-10" db="EMBL/GenBank/DDBJ databases">
        <authorList>
            <person name="Amadeo P."/>
            <person name="Zhao Q."/>
            <person name="Wortman J."/>
            <person name="Fraser-Liggett C."/>
            <person name="Carlton J."/>
        </authorList>
    </citation>
    <scope>NUCLEOTIDE SEQUENCE</scope>
    <source>
        <strain evidence="1">G3</strain>
    </source>
</reference>
<dbReference type="EMBL" id="DS113334">
    <property type="protein sequence ID" value="EAY10669.1"/>
    <property type="molecule type" value="Genomic_DNA"/>
</dbReference>
<dbReference type="SMR" id="A2E9L8"/>
<dbReference type="InParanoid" id="A2E9L8"/>
<evidence type="ECO:0008006" key="3">
    <source>
        <dbReference type="Google" id="ProtNLM"/>
    </source>
</evidence>
<accession>A2E9L8</accession>
<dbReference type="RefSeq" id="XP_001322892.1">
    <property type="nucleotide sequence ID" value="XM_001322857.1"/>
</dbReference>
<organism evidence="1 2">
    <name type="scientific">Trichomonas vaginalis (strain ATCC PRA-98 / G3)</name>
    <dbReference type="NCBI Taxonomy" id="412133"/>
    <lineage>
        <taxon>Eukaryota</taxon>
        <taxon>Metamonada</taxon>
        <taxon>Parabasalia</taxon>
        <taxon>Trichomonadida</taxon>
        <taxon>Trichomonadidae</taxon>
        <taxon>Trichomonas</taxon>
    </lineage>
</organism>
<dbReference type="InterPro" id="IPR011050">
    <property type="entry name" value="Pectin_lyase_fold/virulence"/>
</dbReference>
<dbReference type="KEGG" id="tva:4768604"/>
<evidence type="ECO:0000313" key="2">
    <source>
        <dbReference type="Proteomes" id="UP000001542"/>
    </source>
</evidence>
<keyword evidence="2" id="KW-1185">Reference proteome</keyword>
<dbReference type="VEuPathDB" id="TrichDB:TVAG_157460"/>
<sequence>MHRNAKLFKLQDDFLLGRSFSEYYGTVPFHDKKENEAISGSGNYYIHDVIFAFHRQNRAIYLNSSSKVLIESCSFYNNSSTDYGGSFCIKESDCILVHICCLLSSSDKWGCAYEIELYDESTNKSYAFECSVSQCKGDIKVSNMNTSNHYEITECAAYRIHSSKEAEIINFTTISNTSSKKQGVLANYGNLNIKKCNYLNNEDTNNGDAIIWCDTSCTYSNCSFIGNKGNYLFAVKPTFDNCYFNNNDVNQTLKFDFFPETFETGYPLDSFISHYTTDKCSATYFYKKKVSEKRLKMKDIKNIAINVYKTSFGHALNISTFKIV</sequence>
<dbReference type="VEuPathDB" id="TrichDB:TVAGG3_0746290"/>
<dbReference type="AlphaFoldDB" id="A2E9L8"/>
<reference evidence="1" key="2">
    <citation type="journal article" date="2007" name="Science">
        <title>Draft genome sequence of the sexually transmitted pathogen Trichomonas vaginalis.</title>
        <authorList>
            <person name="Carlton J.M."/>
            <person name="Hirt R.P."/>
            <person name="Silva J.C."/>
            <person name="Delcher A.L."/>
            <person name="Schatz M."/>
            <person name="Zhao Q."/>
            <person name="Wortman J.R."/>
            <person name="Bidwell S.L."/>
            <person name="Alsmark U.C.M."/>
            <person name="Besteiro S."/>
            <person name="Sicheritz-Ponten T."/>
            <person name="Noel C.J."/>
            <person name="Dacks J.B."/>
            <person name="Foster P.G."/>
            <person name="Simillion C."/>
            <person name="Van de Peer Y."/>
            <person name="Miranda-Saavedra D."/>
            <person name="Barton G.J."/>
            <person name="Westrop G.D."/>
            <person name="Mueller S."/>
            <person name="Dessi D."/>
            <person name="Fiori P.L."/>
            <person name="Ren Q."/>
            <person name="Paulsen I."/>
            <person name="Zhang H."/>
            <person name="Bastida-Corcuera F.D."/>
            <person name="Simoes-Barbosa A."/>
            <person name="Brown M.T."/>
            <person name="Hayes R.D."/>
            <person name="Mukherjee M."/>
            <person name="Okumura C.Y."/>
            <person name="Schneider R."/>
            <person name="Smith A.J."/>
            <person name="Vanacova S."/>
            <person name="Villalvazo M."/>
            <person name="Haas B.J."/>
            <person name="Pertea M."/>
            <person name="Feldblyum T.V."/>
            <person name="Utterback T.R."/>
            <person name="Shu C.L."/>
            <person name="Osoegawa K."/>
            <person name="de Jong P.J."/>
            <person name="Hrdy I."/>
            <person name="Horvathova L."/>
            <person name="Zubacova Z."/>
            <person name="Dolezal P."/>
            <person name="Malik S.B."/>
            <person name="Logsdon J.M. Jr."/>
            <person name="Henze K."/>
            <person name="Gupta A."/>
            <person name="Wang C.C."/>
            <person name="Dunne R.L."/>
            <person name="Upcroft J.A."/>
            <person name="Upcroft P."/>
            <person name="White O."/>
            <person name="Salzberg S.L."/>
            <person name="Tang P."/>
            <person name="Chiu C.-H."/>
            <person name="Lee Y.-S."/>
            <person name="Embley T.M."/>
            <person name="Coombs G.H."/>
            <person name="Mottram J.C."/>
            <person name="Tachezy J."/>
            <person name="Fraser-Liggett C.M."/>
            <person name="Johnson P.J."/>
        </authorList>
    </citation>
    <scope>NUCLEOTIDE SEQUENCE [LARGE SCALE GENOMIC DNA]</scope>
    <source>
        <strain evidence="1">G3</strain>
    </source>
</reference>